<dbReference type="HOGENOM" id="CLU_2664258_0_0_0"/>
<reference evidence="1 2" key="1">
    <citation type="journal article" date="2010" name="Nature">
        <title>Nitrite-driven anaerobic methane oxidation by oxygenic bacteria.</title>
        <authorList>
            <person name="Ettwig K.F."/>
            <person name="Butler M.K."/>
            <person name="Le Paslier D."/>
            <person name="Pelletier E."/>
            <person name="Mangenot S."/>
            <person name="Kuypers M.M.M."/>
            <person name="Schreiber F."/>
            <person name="Dutilh B.E."/>
            <person name="Zedelius J."/>
            <person name="de Beer D."/>
            <person name="Gloerich J."/>
            <person name="Wessels H.J.C.T."/>
            <person name="van Allen T."/>
            <person name="Luesken F."/>
            <person name="Wu M."/>
            <person name="van de Pas-Schoonen K.T."/>
            <person name="Op den Camp H.J.M."/>
            <person name="Janssen-Megens E.M."/>
            <person name="Francoijs K-J."/>
            <person name="Stunnenberg H."/>
            <person name="Weissenbach J."/>
            <person name="Jetten M.S.M."/>
            <person name="Strous M."/>
        </authorList>
    </citation>
    <scope>NUCLEOTIDE SEQUENCE [LARGE SCALE GENOMIC DNA]</scope>
</reference>
<proteinExistence type="predicted"/>
<dbReference type="STRING" id="671143.DAMO_1950"/>
<dbReference type="EMBL" id="FP565575">
    <property type="protein sequence ID" value="CBE69000.1"/>
    <property type="molecule type" value="Genomic_DNA"/>
</dbReference>
<dbReference type="AlphaFoldDB" id="D5MGW9"/>
<evidence type="ECO:0000313" key="1">
    <source>
        <dbReference type="EMBL" id="CBE69000.1"/>
    </source>
</evidence>
<name>D5MGW9_METO1</name>
<accession>D5MGW9</accession>
<organism evidence="1 2">
    <name type="scientific">Methylomirabilis oxygeniifera</name>
    <dbReference type="NCBI Taxonomy" id="671143"/>
    <lineage>
        <taxon>Bacteria</taxon>
        <taxon>Candidatus Methylomirabilota</taxon>
        <taxon>Candidatus Methylomirabilia</taxon>
        <taxon>Candidatus Methylomirabilales</taxon>
        <taxon>Candidatus Methylomirabilaceae</taxon>
        <taxon>Candidatus Methylomirabilis</taxon>
    </lineage>
</organism>
<dbReference type="Proteomes" id="UP000006898">
    <property type="component" value="Chromosome"/>
</dbReference>
<evidence type="ECO:0000313" key="2">
    <source>
        <dbReference type="Proteomes" id="UP000006898"/>
    </source>
</evidence>
<gene>
    <name evidence="1" type="ORF">DAMO_1950</name>
</gene>
<protein>
    <submittedName>
        <fullName evidence="1">Uncharacterized protein</fullName>
    </submittedName>
</protein>
<sequence>MGSTQVKLHGFQLTDLLRCEADLLPMCEEMRERMAGVFVRFTLFVALVHVATHHSHSPTASACPHSVEVRTEQYG</sequence>
<dbReference type="KEGG" id="mox:DAMO_1950"/>